<dbReference type="AlphaFoldDB" id="A0A2P8AG86"/>
<evidence type="ECO:0000313" key="3">
    <source>
        <dbReference type="Proteomes" id="UP000243723"/>
    </source>
</evidence>
<dbReference type="EMBL" id="NHZQ01000010">
    <property type="protein sequence ID" value="PSK59475.1"/>
    <property type="molecule type" value="Genomic_DNA"/>
</dbReference>
<name>A0A2P8AG86_9PEZI</name>
<gene>
    <name evidence="2" type="ORF">B9Z65_3799</name>
</gene>
<evidence type="ECO:0000256" key="1">
    <source>
        <dbReference type="SAM" id="MobiDB-lite"/>
    </source>
</evidence>
<reference evidence="2 3" key="1">
    <citation type="submission" date="2017-05" db="EMBL/GenBank/DDBJ databases">
        <title>Draft genome sequence of Elsinoe australis.</title>
        <authorList>
            <person name="Cheng Q."/>
        </authorList>
    </citation>
    <scope>NUCLEOTIDE SEQUENCE [LARGE SCALE GENOMIC DNA]</scope>
    <source>
        <strain evidence="2 3">NL1</strain>
    </source>
</reference>
<accession>A0A2P8AG86</accession>
<keyword evidence="3" id="KW-1185">Reference proteome</keyword>
<evidence type="ECO:0000313" key="2">
    <source>
        <dbReference type="EMBL" id="PSK59475.1"/>
    </source>
</evidence>
<sequence>MTSSGPDKVDFPLPAIHTIQSHSQPFKSQSALAPDPSPAIHNNALPQAQQESGKRPTTAKSIPRNSYTANKSHTLCYTSAEVMWLAGPAAGKLANNATDDAITVQSEEQGQTKCGSPMFERAPVIRAKYLKSEDGKD</sequence>
<feature type="compositionally biased region" description="Polar residues" evidence="1">
    <location>
        <begin position="18"/>
        <end position="31"/>
    </location>
</feature>
<proteinExistence type="predicted"/>
<protein>
    <submittedName>
        <fullName evidence="2">Uncharacterized protein</fullName>
    </submittedName>
</protein>
<dbReference type="Proteomes" id="UP000243723">
    <property type="component" value="Unassembled WGS sequence"/>
</dbReference>
<feature type="region of interest" description="Disordered" evidence="1">
    <location>
        <begin position="1"/>
        <end position="66"/>
    </location>
</feature>
<comment type="caution">
    <text evidence="2">The sequence shown here is derived from an EMBL/GenBank/DDBJ whole genome shotgun (WGS) entry which is preliminary data.</text>
</comment>
<organism evidence="2 3">
    <name type="scientific">Elsinoe australis</name>
    <dbReference type="NCBI Taxonomy" id="40998"/>
    <lineage>
        <taxon>Eukaryota</taxon>
        <taxon>Fungi</taxon>
        <taxon>Dikarya</taxon>
        <taxon>Ascomycota</taxon>
        <taxon>Pezizomycotina</taxon>
        <taxon>Dothideomycetes</taxon>
        <taxon>Dothideomycetidae</taxon>
        <taxon>Myriangiales</taxon>
        <taxon>Elsinoaceae</taxon>
        <taxon>Elsinoe</taxon>
    </lineage>
</organism>